<proteinExistence type="predicted"/>
<dbReference type="AlphaFoldDB" id="A0A4Y7SEY7"/>
<dbReference type="Proteomes" id="UP000298030">
    <property type="component" value="Unassembled WGS sequence"/>
</dbReference>
<accession>A0A4Y7SEY7</accession>
<dbReference type="EMBL" id="QPFP01000149">
    <property type="protein sequence ID" value="TEB20230.1"/>
    <property type="molecule type" value="Genomic_DNA"/>
</dbReference>
<dbReference type="STRING" id="71717.A0A4Y7SEY7"/>
<sequence length="146" mass="16487">MCGRSRVKTVWEEGEGPTLWGELGSGEARGGGPEDVVQQKEKMLQGVFTSQSAEFREAIVFYPNGRVRVTAMYDLTARFMFQPISSSHEPRLPNSPLFLIPPILRRLASSFLHPQYREHGLTFPSPSIEAKKARRQDNAIRCPDRV</sequence>
<protein>
    <submittedName>
        <fullName evidence="1">Uncharacterized protein</fullName>
    </submittedName>
</protein>
<gene>
    <name evidence="1" type="ORF">FA13DRAFT_1717980</name>
</gene>
<keyword evidence="2" id="KW-1185">Reference proteome</keyword>
<evidence type="ECO:0000313" key="1">
    <source>
        <dbReference type="EMBL" id="TEB20230.1"/>
    </source>
</evidence>
<name>A0A4Y7SEY7_COPMI</name>
<reference evidence="1 2" key="1">
    <citation type="journal article" date="2019" name="Nat. Ecol. Evol.">
        <title>Megaphylogeny resolves global patterns of mushroom evolution.</title>
        <authorList>
            <person name="Varga T."/>
            <person name="Krizsan K."/>
            <person name="Foldi C."/>
            <person name="Dima B."/>
            <person name="Sanchez-Garcia M."/>
            <person name="Sanchez-Ramirez S."/>
            <person name="Szollosi G.J."/>
            <person name="Szarkandi J.G."/>
            <person name="Papp V."/>
            <person name="Albert L."/>
            <person name="Andreopoulos W."/>
            <person name="Angelini C."/>
            <person name="Antonin V."/>
            <person name="Barry K.W."/>
            <person name="Bougher N.L."/>
            <person name="Buchanan P."/>
            <person name="Buyck B."/>
            <person name="Bense V."/>
            <person name="Catcheside P."/>
            <person name="Chovatia M."/>
            <person name="Cooper J."/>
            <person name="Damon W."/>
            <person name="Desjardin D."/>
            <person name="Finy P."/>
            <person name="Geml J."/>
            <person name="Haridas S."/>
            <person name="Hughes K."/>
            <person name="Justo A."/>
            <person name="Karasinski D."/>
            <person name="Kautmanova I."/>
            <person name="Kiss B."/>
            <person name="Kocsube S."/>
            <person name="Kotiranta H."/>
            <person name="LaButti K.M."/>
            <person name="Lechner B.E."/>
            <person name="Liimatainen K."/>
            <person name="Lipzen A."/>
            <person name="Lukacs Z."/>
            <person name="Mihaltcheva S."/>
            <person name="Morgado L.N."/>
            <person name="Niskanen T."/>
            <person name="Noordeloos M.E."/>
            <person name="Ohm R.A."/>
            <person name="Ortiz-Santana B."/>
            <person name="Ovrebo C."/>
            <person name="Racz N."/>
            <person name="Riley R."/>
            <person name="Savchenko A."/>
            <person name="Shiryaev A."/>
            <person name="Soop K."/>
            <person name="Spirin V."/>
            <person name="Szebenyi C."/>
            <person name="Tomsovsky M."/>
            <person name="Tulloss R.E."/>
            <person name="Uehling J."/>
            <person name="Grigoriev I.V."/>
            <person name="Vagvolgyi C."/>
            <person name="Papp T."/>
            <person name="Martin F.M."/>
            <person name="Miettinen O."/>
            <person name="Hibbett D.S."/>
            <person name="Nagy L.G."/>
        </authorList>
    </citation>
    <scope>NUCLEOTIDE SEQUENCE [LARGE SCALE GENOMIC DNA]</scope>
    <source>
        <strain evidence="1 2">FP101781</strain>
    </source>
</reference>
<organism evidence="1 2">
    <name type="scientific">Coprinellus micaceus</name>
    <name type="common">Glistening ink-cap mushroom</name>
    <name type="synonym">Coprinus micaceus</name>
    <dbReference type="NCBI Taxonomy" id="71717"/>
    <lineage>
        <taxon>Eukaryota</taxon>
        <taxon>Fungi</taxon>
        <taxon>Dikarya</taxon>
        <taxon>Basidiomycota</taxon>
        <taxon>Agaricomycotina</taxon>
        <taxon>Agaricomycetes</taxon>
        <taxon>Agaricomycetidae</taxon>
        <taxon>Agaricales</taxon>
        <taxon>Agaricineae</taxon>
        <taxon>Psathyrellaceae</taxon>
        <taxon>Coprinellus</taxon>
    </lineage>
</organism>
<evidence type="ECO:0000313" key="2">
    <source>
        <dbReference type="Proteomes" id="UP000298030"/>
    </source>
</evidence>
<comment type="caution">
    <text evidence="1">The sequence shown here is derived from an EMBL/GenBank/DDBJ whole genome shotgun (WGS) entry which is preliminary data.</text>
</comment>
<dbReference type="OrthoDB" id="331602at2759"/>